<dbReference type="AlphaFoldDB" id="A0A2P2P4N3"/>
<keyword evidence="1" id="KW-1133">Transmembrane helix</keyword>
<dbReference type="EMBL" id="GGEC01069230">
    <property type="protein sequence ID" value="MBX49714.1"/>
    <property type="molecule type" value="Transcribed_RNA"/>
</dbReference>
<reference evidence="2" key="1">
    <citation type="submission" date="2018-02" db="EMBL/GenBank/DDBJ databases">
        <title>Rhizophora mucronata_Transcriptome.</title>
        <authorList>
            <person name="Meera S.P."/>
            <person name="Sreeshan A."/>
            <person name="Augustine A."/>
        </authorList>
    </citation>
    <scope>NUCLEOTIDE SEQUENCE</scope>
    <source>
        <tissue evidence="2">Leaf</tissue>
    </source>
</reference>
<organism evidence="2">
    <name type="scientific">Rhizophora mucronata</name>
    <name type="common">Asiatic mangrove</name>
    <dbReference type="NCBI Taxonomy" id="61149"/>
    <lineage>
        <taxon>Eukaryota</taxon>
        <taxon>Viridiplantae</taxon>
        <taxon>Streptophyta</taxon>
        <taxon>Embryophyta</taxon>
        <taxon>Tracheophyta</taxon>
        <taxon>Spermatophyta</taxon>
        <taxon>Magnoliopsida</taxon>
        <taxon>eudicotyledons</taxon>
        <taxon>Gunneridae</taxon>
        <taxon>Pentapetalae</taxon>
        <taxon>rosids</taxon>
        <taxon>fabids</taxon>
        <taxon>Malpighiales</taxon>
        <taxon>Rhizophoraceae</taxon>
        <taxon>Rhizophora</taxon>
    </lineage>
</organism>
<sequence>MRNSETIHGSRNDNLRISYITNLWLNLFLFSLFYGTHPSYHQNKQKIRATSLQILAIWDPTKSKNSPTALLGTFGPFTSSLPFCFLINQPEY</sequence>
<name>A0A2P2P4N3_RHIMU</name>
<evidence type="ECO:0000313" key="2">
    <source>
        <dbReference type="EMBL" id="MBX49714.1"/>
    </source>
</evidence>
<feature type="transmembrane region" description="Helical" evidence="1">
    <location>
        <begin position="17"/>
        <end position="36"/>
    </location>
</feature>
<proteinExistence type="predicted"/>
<protein>
    <submittedName>
        <fullName evidence="2">Uncharacterized protein</fullName>
    </submittedName>
</protein>
<keyword evidence="1" id="KW-0812">Transmembrane</keyword>
<accession>A0A2P2P4N3</accession>
<evidence type="ECO:0000256" key="1">
    <source>
        <dbReference type="SAM" id="Phobius"/>
    </source>
</evidence>
<keyword evidence="1" id="KW-0472">Membrane</keyword>